<evidence type="ECO:0000256" key="1">
    <source>
        <dbReference type="SAM" id="Phobius"/>
    </source>
</evidence>
<accession>A0AAN6NIQ9</accession>
<proteinExistence type="predicted"/>
<keyword evidence="1" id="KW-0472">Membrane</keyword>
<dbReference type="AlphaFoldDB" id="A0AAN6NIQ9"/>
<keyword evidence="3" id="KW-1185">Reference proteome</keyword>
<feature type="transmembrane region" description="Helical" evidence="1">
    <location>
        <begin position="21"/>
        <end position="42"/>
    </location>
</feature>
<comment type="caution">
    <text evidence="2">The sequence shown here is derived from an EMBL/GenBank/DDBJ whole genome shotgun (WGS) entry which is preliminary data.</text>
</comment>
<keyword evidence="1" id="KW-1133">Transmembrane helix</keyword>
<gene>
    <name evidence="2" type="ORF">QBC46DRAFT_370152</name>
</gene>
<sequence length="93" mass="10355">MQCSYRTTPADMGQLAKVSNVLFLLSLCLQWGISMLQSGVGITNKPLHYTTLIVLSIHGTRCRTWLSVIPYRTNRAAIRKIKQQTALQGSAAY</sequence>
<name>A0AAN6NIQ9_9PEZI</name>
<organism evidence="2 3">
    <name type="scientific">Diplogelasinospora grovesii</name>
    <dbReference type="NCBI Taxonomy" id="303347"/>
    <lineage>
        <taxon>Eukaryota</taxon>
        <taxon>Fungi</taxon>
        <taxon>Dikarya</taxon>
        <taxon>Ascomycota</taxon>
        <taxon>Pezizomycotina</taxon>
        <taxon>Sordariomycetes</taxon>
        <taxon>Sordariomycetidae</taxon>
        <taxon>Sordariales</taxon>
        <taxon>Diplogelasinosporaceae</taxon>
        <taxon>Diplogelasinospora</taxon>
    </lineage>
</organism>
<protein>
    <submittedName>
        <fullName evidence="2">Uncharacterized protein</fullName>
    </submittedName>
</protein>
<dbReference type="EMBL" id="MU853753">
    <property type="protein sequence ID" value="KAK3945851.1"/>
    <property type="molecule type" value="Genomic_DNA"/>
</dbReference>
<evidence type="ECO:0000313" key="2">
    <source>
        <dbReference type="EMBL" id="KAK3945851.1"/>
    </source>
</evidence>
<feature type="non-terminal residue" evidence="2">
    <location>
        <position position="93"/>
    </location>
</feature>
<keyword evidence="1" id="KW-0812">Transmembrane</keyword>
<evidence type="ECO:0000313" key="3">
    <source>
        <dbReference type="Proteomes" id="UP001303473"/>
    </source>
</evidence>
<reference evidence="3" key="1">
    <citation type="journal article" date="2023" name="Mol. Phylogenet. Evol.">
        <title>Genome-scale phylogeny and comparative genomics of the fungal order Sordariales.</title>
        <authorList>
            <person name="Hensen N."/>
            <person name="Bonometti L."/>
            <person name="Westerberg I."/>
            <person name="Brannstrom I.O."/>
            <person name="Guillou S."/>
            <person name="Cros-Aarteil S."/>
            <person name="Calhoun S."/>
            <person name="Haridas S."/>
            <person name="Kuo A."/>
            <person name="Mondo S."/>
            <person name="Pangilinan J."/>
            <person name="Riley R."/>
            <person name="LaButti K."/>
            <person name="Andreopoulos B."/>
            <person name="Lipzen A."/>
            <person name="Chen C."/>
            <person name="Yan M."/>
            <person name="Daum C."/>
            <person name="Ng V."/>
            <person name="Clum A."/>
            <person name="Steindorff A."/>
            <person name="Ohm R.A."/>
            <person name="Martin F."/>
            <person name="Silar P."/>
            <person name="Natvig D.O."/>
            <person name="Lalanne C."/>
            <person name="Gautier V."/>
            <person name="Ament-Velasquez S.L."/>
            <person name="Kruys A."/>
            <person name="Hutchinson M.I."/>
            <person name="Powell A.J."/>
            <person name="Barry K."/>
            <person name="Miller A.N."/>
            <person name="Grigoriev I.V."/>
            <person name="Debuchy R."/>
            <person name="Gladieux P."/>
            <person name="Hiltunen Thoren M."/>
            <person name="Johannesson H."/>
        </authorList>
    </citation>
    <scope>NUCLEOTIDE SEQUENCE [LARGE SCALE GENOMIC DNA]</scope>
    <source>
        <strain evidence="3">CBS 340.73</strain>
    </source>
</reference>
<dbReference type="Proteomes" id="UP001303473">
    <property type="component" value="Unassembled WGS sequence"/>
</dbReference>